<sequence>MNTLRSTRYPINVGTLSFSLSIVSLLAGLLISSMASAATIVESDRLSLLGEPKYASGFTHFDYVNPDAPKGGQLTLPAVGTYDNFNTYASRGNPPAGTDRLTDTLFASSEDETSSLYPLIGSSVRYPDDYTWMEININPKARFQDGTPITAEDVAYTFEKFMTEGVPQFRTIYKGIKIKAVSPQVVRIELPAPDKSQLISLVGGLPIFPKSFWQNHSLSDPLNAPPPGSGPYRISSYKLGQYLVYQRQENYWAADLPVNRGRYNFDIIRYDYYLDDKVSLEAFKAGAYDLRVENSPKSWATQYQGKFFDKGYIVKQTWENQSAQSARWLAFNIQRPLFSDPKVREAITLAYDFPWMNRALFYGAYRQPNSFFQNTVYAASGLPDSDELAWLTPLKGKIPDEVFTQAYQPPTSDSSGYNRQNLLKATELLKEAGWEVKNGALVNVKTGQPFTFELLLLSGSDSLYVLPFQHSLSRLGIRMNVRSVDSSQFVNRLRSRDFDMIPRLYPAMDYPSNSLLIYWNSEYIKSTYNTPGLSDPAVDSLTKEIANHQGQEKPLLSLGKALDRVLTSHRLMIPMWYSNQDRFAYWNKISMPTVRPKSSLGLDTWWYDANKASTLPEQRR</sequence>
<dbReference type="Pfam" id="PF00496">
    <property type="entry name" value="SBP_bac_5"/>
    <property type="match status" value="1"/>
</dbReference>
<dbReference type="Gene3D" id="3.10.105.10">
    <property type="entry name" value="Dipeptide-binding Protein, Domain 3"/>
    <property type="match status" value="1"/>
</dbReference>
<proteinExistence type="predicted"/>
<evidence type="ECO:0000256" key="1">
    <source>
        <dbReference type="ARBA" id="ARBA00022729"/>
    </source>
</evidence>
<dbReference type="GO" id="GO:1904680">
    <property type="term" value="F:peptide transmembrane transporter activity"/>
    <property type="evidence" value="ECO:0007669"/>
    <property type="project" value="TreeGrafter"/>
</dbReference>
<dbReference type="GO" id="GO:0030288">
    <property type="term" value="C:outer membrane-bounded periplasmic space"/>
    <property type="evidence" value="ECO:0007669"/>
    <property type="project" value="TreeGrafter"/>
</dbReference>
<dbReference type="InterPro" id="IPR000914">
    <property type="entry name" value="SBP_5_dom"/>
</dbReference>
<dbReference type="EMBL" id="LS483470">
    <property type="protein sequence ID" value="SQI39113.1"/>
    <property type="molecule type" value="Genomic_DNA"/>
</dbReference>
<dbReference type="GO" id="GO:0015833">
    <property type="term" value="P:peptide transport"/>
    <property type="evidence" value="ECO:0007669"/>
    <property type="project" value="TreeGrafter"/>
</dbReference>
<dbReference type="GO" id="GO:0043190">
    <property type="term" value="C:ATP-binding cassette (ABC) transporter complex"/>
    <property type="evidence" value="ECO:0007669"/>
    <property type="project" value="InterPro"/>
</dbReference>
<dbReference type="AlphaFoldDB" id="A0A2X4UJF2"/>
<evidence type="ECO:0000259" key="3">
    <source>
        <dbReference type="Pfam" id="PF00496"/>
    </source>
</evidence>
<dbReference type="OrthoDB" id="9803988at2"/>
<feature type="domain" description="Solute-binding protein family 5" evidence="3">
    <location>
        <begin position="117"/>
        <end position="521"/>
    </location>
</feature>
<dbReference type="Proteomes" id="UP000249005">
    <property type="component" value="Chromosome 1"/>
</dbReference>
<dbReference type="PANTHER" id="PTHR30290">
    <property type="entry name" value="PERIPLASMIC BINDING COMPONENT OF ABC TRANSPORTER"/>
    <property type="match status" value="1"/>
</dbReference>
<accession>A0A2X4UJF2</accession>
<dbReference type="CDD" id="cd08497">
    <property type="entry name" value="MbnE-like"/>
    <property type="match status" value="1"/>
</dbReference>
<evidence type="ECO:0000313" key="5">
    <source>
        <dbReference type="Proteomes" id="UP000249005"/>
    </source>
</evidence>
<name>A0A2X4UJF2_9GAMM</name>
<dbReference type="SUPFAM" id="SSF53850">
    <property type="entry name" value="Periplasmic binding protein-like II"/>
    <property type="match status" value="1"/>
</dbReference>
<keyword evidence="1 2" id="KW-0732">Signal</keyword>
<evidence type="ECO:0000313" key="4">
    <source>
        <dbReference type="EMBL" id="SQI39113.1"/>
    </source>
</evidence>
<reference evidence="4 5" key="1">
    <citation type="submission" date="2018-06" db="EMBL/GenBank/DDBJ databases">
        <authorList>
            <consortium name="Pathogen Informatics"/>
            <person name="Doyle S."/>
        </authorList>
    </citation>
    <scope>NUCLEOTIDE SEQUENCE [LARGE SCALE GENOMIC DNA]</scope>
    <source>
        <strain evidence="4 5">NCTC12151</strain>
    </source>
</reference>
<feature type="chain" id="PRO_5015991112" evidence="2">
    <location>
        <begin position="38"/>
        <end position="620"/>
    </location>
</feature>
<dbReference type="InterPro" id="IPR039424">
    <property type="entry name" value="SBP_5"/>
</dbReference>
<keyword evidence="5" id="KW-1185">Reference proteome</keyword>
<organism evidence="4 5">
    <name type="scientific">Leminorella richardii</name>
    <dbReference type="NCBI Taxonomy" id="158841"/>
    <lineage>
        <taxon>Bacteria</taxon>
        <taxon>Pseudomonadati</taxon>
        <taxon>Pseudomonadota</taxon>
        <taxon>Gammaproteobacteria</taxon>
        <taxon>Enterobacterales</taxon>
        <taxon>Budviciaceae</taxon>
        <taxon>Leminorella</taxon>
    </lineage>
</organism>
<dbReference type="PIRSF" id="PIRSF002741">
    <property type="entry name" value="MppA"/>
    <property type="match status" value="1"/>
</dbReference>
<dbReference type="PANTHER" id="PTHR30290:SF64">
    <property type="entry name" value="ABC TRANSPORTER PERIPLASMIC BINDING PROTEIN"/>
    <property type="match status" value="1"/>
</dbReference>
<dbReference type="InterPro" id="IPR030678">
    <property type="entry name" value="Peptide/Ni-bd"/>
</dbReference>
<dbReference type="Gene3D" id="3.40.190.10">
    <property type="entry name" value="Periplasmic binding protein-like II"/>
    <property type="match status" value="1"/>
</dbReference>
<dbReference type="GO" id="GO:0042884">
    <property type="term" value="P:microcin transport"/>
    <property type="evidence" value="ECO:0007669"/>
    <property type="project" value="TreeGrafter"/>
</dbReference>
<protein>
    <submittedName>
        <fullName evidence="4">Oligopeptide-binding protein AppA</fullName>
    </submittedName>
</protein>
<dbReference type="KEGG" id="lri:NCTC12151_01315"/>
<evidence type="ECO:0000256" key="2">
    <source>
        <dbReference type="SAM" id="SignalP"/>
    </source>
</evidence>
<gene>
    <name evidence="4" type="primary">appA_1</name>
    <name evidence="4" type="ORF">NCTC12151_01315</name>
</gene>
<feature type="signal peptide" evidence="2">
    <location>
        <begin position="1"/>
        <end position="37"/>
    </location>
</feature>